<dbReference type="InterPro" id="IPR027417">
    <property type="entry name" value="P-loop_NTPase"/>
</dbReference>
<accession>Q10XK4</accession>
<dbReference type="OrthoDB" id="477505at2"/>
<reference evidence="1" key="1">
    <citation type="submission" date="2006-06" db="EMBL/GenBank/DDBJ databases">
        <title>Complete sequence of Trichodesmium erythraeum IMS101.</title>
        <authorList>
            <consortium name="US DOE Joint Genome Institute"/>
            <person name="Copeland A."/>
            <person name="Lucas S."/>
            <person name="Lapidus A."/>
            <person name="Barry K."/>
            <person name="Detter J.C."/>
            <person name="Glavina del Rio T."/>
            <person name="Hammon N."/>
            <person name="Israni S."/>
            <person name="Dalin E."/>
            <person name="Tice H."/>
            <person name="Pitluck S."/>
            <person name="Kiss H."/>
            <person name="Munk A.C."/>
            <person name="Brettin T."/>
            <person name="Bruce D."/>
            <person name="Han C."/>
            <person name="Tapia R."/>
            <person name="Gilna P."/>
            <person name="Schmutz J."/>
            <person name="Larimer F."/>
            <person name="Land M."/>
            <person name="Hauser L."/>
            <person name="Kyrpides N."/>
            <person name="Kim E."/>
            <person name="Richardson P."/>
        </authorList>
    </citation>
    <scope>NUCLEOTIDE SEQUENCE [LARGE SCALE GENOMIC DNA]</scope>
    <source>
        <strain evidence="1">IMS101</strain>
    </source>
</reference>
<dbReference type="EMBL" id="CP000393">
    <property type="protein sequence ID" value="ABG53020.1"/>
    <property type="molecule type" value="Genomic_DNA"/>
</dbReference>
<organism evidence="1">
    <name type="scientific">Trichodesmium erythraeum (strain IMS101)</name>
    <dbReference type="NCBI Taxonomy" id="203124"/>
    <lineage>
        <taxon>Bacteria</taxon>
        <taxon>Bacillati</taxon>
        <taxon>Cyanobacteriota</taxon>
        <taxon>Cyanophyceae</taxon>
        <taxon>Oscillatoriophycideae</taxon>
        <taxon>Oscillatoriales</taxon>
        <taxon>Microcoleaceae</taxon>
        <taxon>Trichodesmium</taxon>
    </lineage>
</organism>
<protein>
    <submittedName>
        <fullName evidence="1">Uncharacterized protein</fullName>
    </submittedName>
</protein>
<dbReference type="HOGENOM" id="CLU_041246_1_0_3"/>
<dbReference type="RefSeq" id="WP_011613350.1">
    <property type="nucleotide sequence ID" value="NC_008312.1"/>
</dbReference>
<gene>
    <name evidence="1" type="ordered locus">Tery_3997</name>
</gene>
<proteinExistence type="predicted"/>
<evidence type="ECO:0000313" key="1">
    <source>
        <dbReference type="EMBL" id="ABG53020.1"/>
    </source>
</evidence>
<dbReference type="KEGG" id="ter:Tery_3997"/>
<dbReference type="SUPFAM" id="SSF52540">
    <property type="entry name" value="P-loop containing nucleoside triphosphate hydrolases"/>
    <property type="match status" value="1"/>
</dbReference>
<dbReference type="eggNOG" id="COG4928">
    <property type="taxonomic scope" value="Bacteria"/>
</dbReference>
<sequence>MENQTDQRHLLKKLYNSFKPSEPLQADSRVYVDCSEVRGDGDVIKDLAENIEYSDDNTCQLYAGHRGGGKSTELLRLQKYLENQRYCVVYFAADENDINPEDTEYVDILLACTRHLLEKLKKANPQPLLDWLKGRWEDLKDLATTKISLENLEVESQISQYAKLTANIRAEPTLRKKIRDRVNPYTESLIDAVNAFICDAKNQLGSGSKLVIIADNLDRIVPIDRPDGRSNHDEIFLDRSAQLKGLDCHIIYTIPISMVYSNKAPNLKVEYDEPQVLPMIMVETREGEVYESGVAKVREIIDRRVKEVKSDLSLEKDLFESGEVLDKVCLTSGGHVRDLMFLMQSVIKRARGKLPISAGVVQRAITEARVSYQRSVQEEEWQVLANVFRNKNVLNNQQYRDLLFNRCLLEYVYYDKKGEKQVWYDVHPLIRGLQKFQELVK</sequence>
<dbReference type="AlphaFoldDB" id="Q10XK4"/>
<dbReference type="STRING" id="203124.Tery_3997"/>
<name>Q10XK4_TRIEI</name>